<dbReference type="InterPro" id="IPR029058">
    <property type="entry name" value="AB_hydrolase_fold"/>
</dbReference>
<name>A0A0S2K997_9GAMM</name>
<dbReference type="STRING" id="161398.PP2015_4091"/>
<evidence type="ECO:0000313" key="4">
    <source>
        <dbReference type="EMBL" id="ALO44559.1"/>
    </source>
</evidence>
<accession>A0A0S2K997</accession>
<keyword evidence="1" id="KW-0442">Lipid degradation</keyword>
<evidence type="ECO:0000259" key="3">
    <source>
        <dbReference type="Pfam" id="PF00561"/>
    </source>
</evidence>
<dbReference type="AlphaFoldDB" id="A0A0S2K997"/>
<dbReference type="Pfam" id="PF00561">
    <property type="entry name" value="Abhydrolase_1"/>
    <property type="match status" value="1"/>
</dbReference>
<keyword evidence="2" id="KW-0443">Lipid metabolism</keyword>
<organism evidence="4 5">
    <name type="scientific">Pseudoalteromonas phenolica</name>
    <dbReference type="NCBI Taxonomy" id="161398"/>
    <lineage>
        <taxon>Bacteria</taxon>
        <taxon>Pseudomonadati</taxon>
        <taxon>Pseudomonadota</taxon>
        <taxon>Gammaproteobacteria</taxon>
        <taxon>Alteromonadales</taxon>
        <taxon>Pseudoalteromonadaceae</taxon>
        <taxon>Pseudoalteromonas</taxon>
    </lineage>
</organism>
<evidence type="ECO:0000256" key="1">
    <source>
        <dbReference type="ARBA" id="ARBA00022963"/>
    </source>
</evidence>
<dbReference type="PANTHER" id="PTHR11005">
    <property type="entry name" value="LYSOSOMAL ACID LIPASE-RELATED"/>
    <property type="match status" value="1"/>
</dbReference>
<dbReference type="PATRIC" id="fig|161398.10.peg.4195"/>
<proteinExistence type="predicted"/>
<dbReference type="SUPFAM" id="SSF53474">
    <property type="entry name" value="alpha/beta-Hydrolases"/>
    <property type="match status" value="1"/>
</dbReference>
<protein>
    <submittedName>
        <fullName evidence="4">Esterase/lipase/thioesterase family protein</fullName>
    </submittedName>
</protein>
<dbReference type="EMBL" id="CP013188">
    <property type="protein sequence ID" value="ALO44559.1"/>
    <property type="molecule type" value="Genomic_DNA"/>
</dbReference>
<feature type="domain" description="AB hydrolase-1" evidence="3">
    <location>
        <begin position="33"/>
        <end position="241"/>
    </location>
</feature>
<dbReference type="GO" id="GO:0016042">
    <property type="term" value="P:lipid catabolic process"/>
    <property type="evidence" value="ECO:0007669"/>
    <property type="project" value="UniProtKB-KW"/>
</dbReference>
<dbReference type="KEGG" id="pphe:PP2015_4091"/>
<dbReference type="Gene3D" id="3.40.50.1820">
    <property type="entry name" value="alpha/beta hydrolase"/>
    <property type="match status" value="1"/>
</dbReference>
<reference evidence="4 5" key="1">
    <citation type="submission" date="2015-11" db="EMBL/GenBank/DDBJ databases">
        <authorList>
            <person name="Zhang Y."/>
            <person name="Guo Z."/>
        </authorList>
    </citation>
    <scope>NUCLEOTIDE SEQUENCE [LARGE SCALE GENOMIC DNA]</scope>
    <source>
        <strain evidence="4 5">KCTC 12086</strain>
    </source>
</reference>
<gene>
    <name evidence="4" type="ORF">PP2015_4091</name>
</gene>
<sequence length="302" mass="34576">MEMIEQNSLFIPLENEQVLHLRHIFNPKKKGDAVFLLHGAVENGKIFYTESNKGFAPFLAEQGYQCFVADLRGRGQSLPKISSSSYYGQTEAILEDIPTMLNFIKAQTGHFPKFWVAHSWGGVLLNSFLARYPEHIQYVSACGYFGTKRSLFNNHPSKLLQANLIWYTLAPLLSKRKGYLDARKLKWGSDNETVKSHYQSMQWAKKKPWVDSDDGFDYASAIENLELPPILHIAGAKDKALAQPVDIKAFINESGKGVQELRVYGKKHGHKIDYDHINMLTSRHAHNDQFKELIEWFALYRV</sequence>
<evidence type="ECO:0000313" key="5">
    <source>
        <dbReference type="Proteomes" id="UP000061457"/>
    </source>
</evidence>
<dbReference type="InterPro" id="IPR000073">
    <property type="entry name" value="AB_hydrolase_1"/>
</dbReference>
<dbReference type="Proteomes" id="UP000061457">
    <property type="component" value="Chromosome II"/>
</dbReference>
<evidence type="ECO:0000256" key="2">
    <source>
        <dbReference type="ARBA" id="ARBA00023098"/>
    </source>
</evidence>
<keyword evidence="5" id="KW-1185">Reference proteome</keyword>